<dbReference type="CDD" id="cd00024">
    <property type="entry name" value="CD_CSD"/>
    <property type="match status" value="1"/>
</dbReference>
<dbReference type="Gene3D" id="2.40.50.40">
    <property type="match status" value="1"/>
</dbReference>
<keyword evidence="4" id="KW-1185">Reference proteome</keyword>
<protein>
    <recommendedName>
        <fullName evidence="2">Chromo domain-containing protein</fullName>
    </recommendedName>
</protein>
<dbReference type="AlphaFoldDB" id="A0A9W7DSE6"/>
<accession>A0A9W7DSE6</accession>
<organism evidence="3 4">
    <name type="scientific">Triparma retinervis</name>
    <dbReference type="NCBI Taxonomy" id="2557542"/>
    <lineage>
        <taxon>Eukaryota</taxon>
        <taxon>Sar</taxon>
        <taxon>Stramenopiles</taxon>
        <taxon>Ochrophyta</taxon>
        <taxon>Bolidophyceae</taxon>
        <taxon>Parmales</taxon>
        <taxon>Triparmaceae</taxon>
        <taxon>Triparma</taxon>
    </lineage>
</organism>
<dbReference type="Proteomes" id="UP001165082">
    <property type="component" value="Unassembled WGS sequence"/>
</dbReference>
<feature type="region of interest" description="Disordered" evidence="1">
    <location>
        <begin position="209"/>
        <end position="229"/>
    </location>
</feature>
<gene>
    <name evidence="3" type="ORF">TrRE_jg235</name>
</gene>
<reference evidence="3" key="1">
    <citation type="submission" date="2022-07" db="EMBL/GenBank/DDBJ databases">
        <title>Genome analysis of Parmales, a sister group of diatoms, reveals the evolutionary specialization of diatoms from phago-mixotrophs to photoautotrophs.</title>
        <authorList>
            <person name="Ban H."/>
            <person name="Sato S."/>
            <person name="Yoshikawa S."/>
            <person name="Kazumasa Y."/>
            <person name="Nakamura Y."/>
            <person name="Ichinomiya M."/>
            <person name="Saitoh K."/>
            <person name="Sato N."/>
            <person name="Blanc-Mathieu R."/>
            <person name="Endo H."/>
            <person name="Kuwata A."/>
            <person name="Ogata H."/>
        </authorList>
    </citation>
    <scope>NUCLEOTIDE SEQUENCE</scope>
</reference>
<dbReference type="PROSITE" id="PS50013">
    <property type="entry name" value="CHROMO_2"/>
    <property type="match status" value="1"/>
</dbReference>
<dbReference type="InterPro" id="IPR016197">
    <property type="entry name" value="Chromo-like_dom_sf"/>
</dbReference>
<evidence type="ECO:0000313" key="3">
    <source>
        <dbReference type="EMBL" id="GMH54544.1"/>
    </source>
</evidence>
<proteinExistence type="predicted"/>
<dbReference type="InterPro" id="IPR000953">
    <property type="entry name" value="Chromo/chromo_shadow_dom"/>
</dbReference>
<feature type="region of interest" description="Disordered" evidence="1">
    <location>
        <begin position="1"/>
        <end position="34"/>
    </location>
</feature>
<dbReference type="EMBL" id="BRXZ01006051">
    <property type="protein sequence ID" value="GMH54544.1"/>
    <property type="molecule type" value="Genomic_DNA"/>
</dbReference>
<feature type="domain" description="Chromo" evidence="2">
    <location>
        <begin position="351"/>
        <end position="411"/>
    </location>
</feature>
<evidence type="ECO:0000259" key="2">
    <source>
        <dbReference type="PROSITE" id="PS50013"/>
    </source>
</evidence>
<name>A0A9W7DSE6_9STRA</name>
<feature type="non-terminal residue" evidence="3">
    <location>
        <position position="1"/>
    </location>
</feature>
<dbReference type="SUPFAM" id="SSF54160">
    <property type="entry name" value="Chromo domain-like"/>
    <property type="match status" value="1"/>
</dbReference>
<comment type="caution">
    <text evidence="3">The sequence shown here is derived from an EMBL/GenBank/DDBJ whole genome shotgun (WGS) entry which is preliminary data.</text>
</comment>
<evidence type="ECO:0000256" key="1">
    <source>
        <dbReference type="SAM" id="MobiDB-lite"/>
    </source>
</evidence>
<evidence type="ECO:0000313" key="4">
    <source>
        <dbReference type="Proteomes" id="UP001165082"/>
    </source>
</evidence>
<sequence>MKGGTLMTWTSLSEDSDEESSNGKSLTQRNEMTLTQRLGKTLTQRNEMTLTQRLRKTLTQRNEMTLTQRLRKTLTQRNEMTLTQRLRKTLTQRNETTLIQRLDLRPQVMEEREIAEGPFPQIVEERATTARPRPQCRARYRNSEGYWDGFMNLTPGGEWTFVVAGSDIAANHSIHRPSTKAWGVAITPKDYDSIAIQPTSTQATFIVSSGGEDQGDGVPLSNDPCDTRNEDKEKIKRSASGWKAWMKEVWKVKDEDLPFTRKHKEEAIKGTVVSYIRPKNNTEDELIEKVIVIDVEYEDGKEFLTIMFPDGLKERLTEKQLYERSQPEGWYDIKDLRDGEVRMMSHDLSRAETKATMNDGKDPKLKTMMIKVKWKGYTRMTWEPADALKEYVPDMLADFIMRKYEPNAAKKKENERRKKGDEVKRWTAWAKKWRSKAANQDLTDVNMIHKLEELELDPDDRDEQSV</sequence>
<feature type="compositionally biased region" description="Polar residues" evidence="1">
    <location>
        <begin position="22"/>
        <end position="34"/>
    </location>
</feature>